<dbReference type="EMBL" id="CP049055">
    <property type="protein sequence ID" value="QII13689.1"/>
    <property type="molecule type" value="Genomic_DNA"/>
</dbReference>
<dbReference type="Proteomes" id="UP000501926">
    <property type="component" value="Chromosome"/>
</dbReference>
<sequence>MVKSEMLNTKQTLMTKHKIQNKSQNTQQYEARNTKDALV</sequence>
<dbReference type="AlphaFoldDB" id="A0A6G7GWP8"/>
<proteinExistence type="predicted"/>
<organism evidence="2 3">
    <name type="scientific">Kuenenia stuttgartiensis</name>
    <dbReference type="NCBI Taxonomy" id="174633"/>
    <lineage>
        <taxon>Bacteria</taxon>
        <taxon>Pseudomonadati</taxon>
        <taxon>Planctomycetota</taxon>
        <taxon>Candidatus Brocadiia</taxon>
        <taxon>Candidatus Brocadiales</taxon>
        <taxon>Candidatus Brocadiaceae</taxon>
        <taxon>Candidatus Kuenenia</taxon>
    </lineage>
</organism>
<reference evidence="2 3" key="1">
    <citation type="submission" date="2020-02" db="EMBL/GenBank/DDBJ databases">
        <title>Newly sequenced genome of strain CSTR1 showed variability in Candidatus Kuenenia stuttgartiensis genomes.</title>
        <authorList>
            <person name="Ding C."/>
            <person name="Adrian L."/>
        </authorList>
    </citation>
    <scope>NUCLEOTIDE SEQUENCE [LARGE SCALE GENOMIC DNA]</scope>
    <source>
        <strain evidence="2 3">CSTR1</strain>
    </source>
</reference>
<protein>
    <submittedName>
        <fullName evidence="2">Uncharacterized protein</fullName>
    </submittedName>
</protein>
<evidence type="ECO:0000313" key="2">
    <source>
        <dbReference type="EMBL" id="QII13689.1"/>
    </source>
</evidence>
<gene>
    <name evidence="2" type="ORF">KsCSTR_43100</name>
</gene>
<feature type="compositionally biased region" description="Polar residues" evidence="1">
    <location>
        <begin position="21"/>
        <end position="31"/>
    </location>
</feature>
<accession>A0A6G7GWP8</accession>
<evidence type="ECO:0000256" key="1">
    <source>
        <dbReference type="SAM" id="MobiDB-lite"/>
    </source>
</evidence>
<feature type="region of interest" description="Disordered" evidence="1">
    <location>
        <begin position="1"/>
        <end position="39"/>
    </location>
</feature>
<name>A0A6G7GWP8_KUEST</name>
<feature type="compositionally biased region" description="Polar residues" evidence="1">
    <location>
        <begin position="1"/>
        <end position="14"/>
    </location>
</feature>
<evidence type="ECO:0000313" key="3">
    <source>
        <dbReference type="Proteomes" id="UP000501926"/>
    </source>
</evidence>